<evidence type="ECO:0000313" key="2">
    <source>
        <dbReference type="EMBL" id="MST73436.1"/>
    </source>
</evidence>
<comment type="caution">
    <text evidence="2">The sequence shown here is derived from an EMBL/GenBank/DDBJ whole genome shotgun (WGS) entry which is preliminary data.</text>
</comment>
<feature type="transmembrane region" description="Helical" evidence="1">
    <location>
        <begin position="36"/>
        <end position="54"/>
    </location>
</feature>
<dbReference type="AlphaFoldDB" id="A0A6L5YNP4"/>
<organism evidence="2 3">
    <name type="scientific">Roseburia porci</name>
    <dbReference type="NCBI Taxonomy" id="2605790"/>
    <lineage>
        <taxon>Bacteria</taxon>
        <taxon>Bacillati</taxon>
        <taxon>Bacillota</taxon>
        <taxon>Clostridia</taxon>
        <taxon>Lachnospirales</taxon>
        <taxon>Lachnospiraceae</taxon>
        <taxon>Roseburia</taxon>
    </lineage>
</organism>
<name>A0A6L5YNP4_9FIRM</name>
<protein>
    <submittedName>
        <fullName evidence="2">Uncharacterized protein</fullName>
    </submittedName>
</protein>
<evidence type="ECO:0000313" key="3">
    <source>
        <dbReference type="Proteomes" id="UP000474024"/>
    </source>
</evidence>
<keyword evidence="1" id="KW-0812">Transmembrane</keyword>
<proteinExistence type="predicted"/>
<feature type="transmembrane region" description="Helical" evidence="1">
    <location>
        <begin position="12"/>
        <end position="30"/>
    </location>
</feature>
<gene>
    <name evidence="2" type="ORF">FYJ75_00105</name>
</gene>
<dbReference type="PROSITE" id="PS51257">
    <property type="entry name" value="PROKAR_LIPOPROTEIN"/>
    <property type="match status" value="1"/>
</dbReference>
<dbReference type="RefSeq" id="WP_154427600.1">
    <property type="nucleotide sequence ID" value="NZ_VUNI01000001.1"/>
</dbReference>
<dbReference type="EMBL" id="VUNI01000001">
    <property type="protein sequence ID" value="MST73436.1"/>
    <property type="molecule type" value="Genomic_DNA"/>
</dbReference>
<keyword evidence="1" id="KW-1133">Transmembrane helix</keyword>
<keyword evidence="1" id="KW-0472">Membrane</keyword>
<reference evidence="2 3" key="1">
    <citation type="submission" date="2019-08" db="EMBL/GenBank/DDBJ databases">
        <title>In-depth cultivation of the pig gut microbiome towards novel bacterial diversity and tailored functional studies.</title>
        <authorList>
            <person name="Wylensek D."/>
            <person name="Hitch T.C.A."/>
            <person name="Clavel T."/>
        </authorList>
    </citation>
    <scope>NUCLEOTIDE SEQUENCE [LARGE SCALE GENOMIC DNA]</scope>
    <source>
        <strain evidence="2 3">MUC/MUC-530-WT-4D</strain>
    </source>
</reference>
<accession>A0A6L5YNP4</accession>
<sequence length="60" mass="6939">MKKWKERTSKVMNLLTGIEAGVLLVSGLAACGNWIYLIPFVTAVVAILYTRLWMRRWKLE</sequence>
<keyword evidence="3" id="KW-1185">Reference proteome</keyword>
<dbReference type="Proteomes" id="UP000474024">
    <property type="component" value="Unassembled WGS sequence"/>
</dbReference>
<evidence type="ECO:0000256" key="1">
    <source>
        <dbReference type="SAM" id="Phobius"/>
    </source>
</evidence>